<dbReference type="NCBIfam" id="TIGR02937">
    <property type="entry name" value="sigma70-ECF"/>
    <property type="match status" value="1"/>
</dbReference>
<proteinExistence type="inferred from homology"/>
<evidence type="ECO:0000256" key="1">
    <source>
        <dbReference type="ARBA" id="ARBA00010641"/>
    </source>
</evidence>
<dbReference type="InterPro" id="IPR007627">
    <property type="entry name" value="RNA_pol_sigma70_r2"/>
</dbReference>
<dbReference type="PANTHER" id="PTHR43133:SF62">
    <property type="entry name" value="RNA POLYMERASE SIGMA FACTOR SIGZ"/>
    <property type="match status" value="1"/>
</dbReference>
<evidence type="ECO:0000313" key="7">
    <source>
        <dbReference type="EMBL" id="APB33325.1"/>
    </source>
</evidence>
<dbReference type="PANTHER" id="PTHR43133">
    <property type="entry name" value="RNA POLYMERASE ECF-TYPE SIGMA FACTO"/>
    <property type="match status" value="1"/>
</dbReference>
<gene>
    <name evidence="7" type="primary">rpoE-2</name>
    <name evidence="7" type="ORF">GlitD10_1007</name>
</gene>
<evidence type="ECO:0000256" key="3">
    <source>
        <dbReference type="ARBA" id="ARBA00023082"/>
    </source>
</evidence>
<organism evidence="7 8">
    <name type="scientific">Gloeomargarita lithophora Alchichica-D10</name>
    <dbReference type="NCBI Taxonomy" id="1188229"/>
    <lineage>
        <taxon>Bacteria</taxon>
        <taxon>Bacillati</taxon>
        <taxon>Cyanobacteriota</taxon>
        <taxon>Cyanophyceae</taxon>
        <taxon>Gloeomargaritales</taxon>
        <taxon>Gloeomargaritaceae</taxon>
        <taxon>Gloeomargarita</taxon>
    </lineage>
</organism>
<dbReference type="InterPro" id="IPR036388">
    <property type="entry name" value="WH-like_DNA-bd_sf"/>
</dbReference>
<dbReference type="InterPro" id="IPR013324">
    <property type="entry name" value="RNA_pol_sigma_r3/r4-like"/>
</dbReference>
<dbReference type="GO" id="GO:0006352">
    <property type="term" value="P:DNA-templated transcription initiation"/>
    <property type="evidence" value="ECO:0007669"/>
    <property type="project" value="InterPro"/>
</dbReference>
<dbReference type="EMBL" id="CP017675">
    <property type="protein sequence ID" value="APB33325.1"/>
    <property type="molecule type" value="Genomic_DNA"/>
</dbReference>
<dbReference type="AlphaFoldDB" id="A0A1J0ABN2"/>
<dbReference type="STRING" id="1188229.GlitD10_1007"/>
<sequence>MDDETLLERIAIQDQSALNALYDRYSQVIYSLIYRIVGVKEEAEEIILDVFLQVWRTAHCYNPHQAQVNSWLFMIARSRALDRLRRQSRQQRTTLMLQQTQMPLDLSSPPEAYILGEETHQNLQNALAQLPPEQRQAVELAYYYGLSHTQIAVRLGVPPGTIKSRIRMALQKMRQAFHIAPEQ</sequence>
<protein>
    <submittedName>
        <fullName evidence="7">RNA polymerase, sigma-24 subunit, ECF subfamily</fullName>
    </submittedName>
</protein>
<dbReference type="Gene3D" id="1.10.1740.10">
    <property type="match status" value="1"/>
</dbReference>
<evidence type="ECO:0000259" key="5">
    <source>
        <dbReference type="Pfam" id="PF04542"/>
    </source>
</evidence>
<dbReference type="SUPFAM" id="SSF88659">
    <property type="entry name" value="Sigma3 and sigma4 domains of RNA polymerase sigma factors"/>
    <property type="match status" value="1"/>
</dbReference>
<dbReference type="SUPFAM" id="SSF88946">
    <property type="entry name" value="Sigma2 domain of RNA polymerase sigma factors"/>
    <property type="match status" value="1"/>
</dbReference>
<dbReference type="CDD" id="cd06171">
    <property type="entry name" value="Sigma70_r4"/>
    <property type="match status" value="1"/>
</dbReference>
<name>A0A1J0ABN2_9CYAN</name>
<keyword evidence="2" id="KW-0805">Transcription regulation</keyword>
<evidence type="ECO:0000256" key="2">
    <source>
        <dbReference type="ARBA" id="ARBA00023015"/>
    </source>
</evidence>
<dbReference type="InterPro" id="IPR013325">
    <property type="entry name" value="RNA_pol_sigma_r2"/>
</dbReference>
<keyword evidence="3" id="KW-0731">Sigma factor</keyword>
<comment type="similarity">
    <text evidence="1">Belongs to the sigma-70 factor family. ECF subfamily.</text>
</comment>
<accession>A0A1J0ABN2</accession>
<dbReference type="InterPro" id="IPR013249">
    <property type="entry name" value="RNA_pol_sigma70_r4_t2"/>
</dbReference>
<dbReference type="InterPro" id="IPR014284">
    <property type="entry name" value="RNA_pol_sigma-70_dom"/>
</dbReference>
<dbReference type="KEGG" id="glt:GlitD10_1007"/>
<evidence type="ECO:0000256" key="4">
    <source>
        <dbReference type="ARBA" id="ARBA00023163"/>
    </source>
</evidence>
<feature type="domain" description="RNA polymerase sigma-70 region 2" evidence="5">
    <location>
        <begin position="21"/>
        <end position="89"/>
    </location>
</feature>
<dbReference type="Pfam" id="PF08281">
    <property type="entry name" value="Sigma70_r4_2"/>
    <property type="match status" value="1"/>
</dbReference>
<evidence type="ECO:0000259" key="6">
    <source>
        <dbReference type="Pfam" id="PF08281"/>
    </source>
</evidence>
<dbReference type="InterPro" id="IPR039425">
    <property type="entry name" value="RNA_pol_sigma-70-like"/>
</dbReference>
<dbReference type="GO" id="GO:0003677">
    <property type="term" value="F:DNA binding"/>
    <property type="evidence" value="ECO:0007669"/>
    <property type="project" value="InterPro"/>
</dbReference>
<dbReference type="RefSeq" id="WP_071453926.1">
    <property type="nucleotide sequence ID" value="NZ_CP017675.1"/>
</dbReference>
<dbReference type="Pfam" id="PF04542">
    <property type="entry name" value="Sigma70_r2"/>
    <property type="match status" value="1"/>
</dbReference>
<dbReference type="OrthoDB" id="9784272at2"/>
<keyword evidence="4" id="KW-0804">Transcription</keyword>
<reference evidence="7 8" key="1">
    <citation type="submission" date="2016-10" db="EMBL/GenBank/DDBJ databases">
        <title>Description of Gloeomargarita lithophora gen. nov., sp. nov., a thylakoid-bearing basal-branching cyanobacterium with intracellular carbonates, and proposal for Gloeomargaritales ord. nov.</title>
        <authorList>
            <person name="Moreira D."/>
            <person name="Tavera R."/>
            <person name="Benzerara K."/>
            <person name="Skouri-Panet F."/>
            <person name="Couradeau E."/>
            <person name="Gerard E."/>
            <person name="Loussert C."/>
            <person name="Novelo E."/>
            <person name="Zivanovic Y."/>
            <person name="Lopez-Garcia P."/>
        </authorList>
    </citation>
    <scope>NUCLEOTIDE SEQUENCE [LARGE SCALE GENOMIC DNA]</scope>
    <source>
        <strain evidence="7 8">D10</strain>
    </source>
</reference>
<evidence type="ECO:0000313" key="8">
    <source>
        <dbReference type="Proteomes" id="UP000180235"/>
    </source>
</evidence>
<dbReference type="Proteomes" id="UP000180235">
    <property type="component" value="Chromosome"/>
</dbReference>
<dbReference type="GO" id="GO:0016987">
    <property type="term" value="F:sigma factor activity"/>
    <property type="evidence" value="ECO:0007669"/>
    <property type="project" value="UniProtKB-KW"/>
</dbReference>
<keyword evidence="8" id="KW-1185">Reference proteome</keyword>
<feature type="domain" description="RNA polymerase sigma factor 70 region 4 type 2" evidence="6">
    <location>
        <begin position="121"/>
        <end position="173"/>
    </location>
</feature>
<dbReference type="Gene3D" id="1.10.10.10">
    <property type="entry name" value="Winged helix-like DNA-binding domain superfamily/Winged helix DNA-binding domain"/>
    <property type="match status" value="1"/>
</dbReference>